<dbReference type="Proteomes" id="UP000654913">
    <property type="component" value="Chromosome 4"/>
</dbReference>
<feature type="transmembrane region" description="Helical" evidence="5">
    <location>
        <begin position="132"/>
        <end position="155"/>
    </location>
</feature>
<sequence>MELPSLDLLSRISFALAILTSVYFIRRTNSDPNPAPNGIERGNRKDNGSIAKSDFLMTAGNELTMRRHLNFLTAVGIYHAFVAGLPDHQRTALCPAYTDTPSPSPSPTRAANTSPSVNPALFTWTPYTATTIAVLIAAALLRVAAYTNLGTSFTFRITKPPAGLKTTGVHRYVRHPSYTAFLIVAACVVMLLFREQGLVGCWFGSGIARVVERAALGWGFVVTPGLFWARVMQEEEFLAGVFGEQWGVYCARTKRFIPGVF</sequence>
<keyword evidence="4 5" id="KW-0472">Membrane</keyword>
<evidence type="ECO:0000256" key="5">
    <source>
        <dbReference type="RuleBase" id="RU362022"/>
    </source>
</evidence>
<evidence type="ECO:0000313" key="6">
    <source>
        <dbReference type="EMBL" id="BCS25147.1"/>
    </source>
</evidence>
<keyword evidence="3 5" id="KW-1133">Transmembrane helix</keyword>
<dbReference type="PANTHER" id="PTHR12714:SF9">
    <property type="entry name" value="PROTEIN-S-ISOPRENYLCYSTEINE O-METHYLTRANSFERASE"/>
    <property type="match status" value="1"/>
</dbReference>
<dbReference type="PANTHER" id="PTHR12714">
    <property type="entry name" value="PROTEIN-S ISOPRENYLCYSTEINE O-METHYLTRANSFERASE"/>
    <property type="match status" value="1"/>
</dbReference>
<dbReference type="GO" id="GO:0004671">
    <property type="term" value="F:protein C-terminal S-isoprenylcysteine carboxyl O-methyltransferase activity"/>
    <property type="evidence" value="ECO:0007669"/>
    <property type="project" value="UniProtKB-EC"/>
</dbReference>
<feature type="transmembrane region" description="Helical" evidence="5">
    <location>
        <begin position="175"/>
        <end position="193"/>
    </location>
</feature>
<keyword evidence="5" id="KW-0949">S-adenosyl-L-methionine</keyword>
<protein>
    <recommendedName>
        <fullName evidence="5">Protein-S-isoprenylcysteine O-methyltransferase</fullName>
        <ecNumber evidence="5">2.1.1.100</ecNumber>
    </recommendedName>
</protein>
<gene>
    <name evidence="6" type="ORF">APUU_41591S</name>
</gene>
<keyword evidence="2 5" id="KW-0812">Transmembrane</keyword>
<reference evidence="6" key="2">
    <citation type="submission" date="2021-02" db="EMBL/GenBank/DDBJ databases">
        <title>Aspergillus puulaauensis MK2 genome sequence.</title>
        <authorList>
            <person name="Futagami T."/>
            <person name="Mori K."/>
            <person name="Kadooka C."/>
            <person name="Tanaka T."/>
        </authorList>
    </citation>
    <scope>NUCLEOTIDE SEQUENCE</scope>
    <source>
        <strain evidence="6">MK2</strain>
    </source>
</reference>
<evidence type="ECO:0000256" key="3">
    <source>
        <dbReference type="ARBA" id="ARBA00022989"/>
    </source>
</evidence>
<comment type="subcellular location">
    <subcellularLocation>
        <location evidence="5">Endoplasmic reticulum membrane</location>
        <topology evidence="5">Multi-pass membrane protein</topology>
    </subcellularLocation>
    <subcellularLocation>
        <location evidence="1">Membrane</location>
        <topology evidence="1">Multi-pass membrane protein</topology>
    </subcellularLocation>
</comment>
<comment type="caution">
    <text evidence="5">Lacks conserved residue(s) required for the propagation of feature annotation.</text>
</comment>
<dbReference type="GeneID" id="64975152"/>
<comment type="similarity">
    <text evidence="5">Belongs to the class VI-like SAM-binding methyltransferase superfamily. Isoprenylcysteine carboxyl methyltransferase family.</text>
</comment>
<evidence type="ECO:0000313" key="7">
    <source>
        <dbReference type="Proteomes" id="UP000654913"/>
    </source>
</evidence>
<keyword evidence="5" id="KW-0256">Endoplasmic reticulum</keyword>
<evidence type="ECO:0000256" key="4">
    <source>
        <dbReference type="ARBA" id="ARBA00023136"/>
    </source>
</evidence>
<dbReference type="InterPro" id="IPR007269">
    <property type="entry name" value="ICMT_MeTrfase"/>
</dbReference>
<reference evidence="6" key="1">
    <citation type="submission" date="2021-01" db="EMBL/GenBank/DDBJ databases">
        <authorList>
            <consortium name="Aspergillus puulaauensis MK2 genome sequencing consortium"/>
            <person name="Kazuki M."/>
            <person name="Futagami T."/>
        </authorList>
    </citation>
    <scope>NUCLEOTIDE SEQUENCE</scope>
    <source>
        <strain evidence="6">MK2</strain>
    </source>
</reference>
<dbReference type="KEGG" id="apuu:APUU_41591S"/>
<comment type="catalytic activity">
    <reaction evidence="5">
        <text>[protein]-C-terminal S-[(2E,6E)-farnesyl]-L-cysteine + S-adenosyl-L-methionine = [protein]-C-terminal S-[(2E,6E)-farnesyl]-L-cysteine methyl ester + S-adenosyl-L-homocysteine</text>
        <dbReference type="Rhea" id="RHEA:21672"/>
        <dbReference type="Rhea" id="RHEA-COMP:12125"/>
        <dbReference type="Rhea" id="RHEA-COMP:12126"/>
        <dbReference type="ChEBI" id="CHEBI:57856"/>
        <dbReference type="ChEBI" id="CHEBI:59789"/>
        <dbReference type="ChEBI" id="CHEBI:90510"/>
        <dbReference type="ChEBI" id="CHEBI:90511"/>
        <dbReference type="EC" id="2.1.1.100"/>
    </reaction>
</comment>
<keyword evidence="5" id="KW-0489">Methyltransferase</keyword>
<dbReference type="OrthoDB" id="422086at2759"/>
<keyword evidence="7" id="KW-1185">Reference proteome</keyword>
<dbReference type="EMBL" id="AP024446">
    <property type="protein sequence ID" value="BCS25147.1"/>
    <property type="molecule type" value="Genomic_DNA"/>
</dbReference>
<keyword evidence="5" id="KW-0808">Transferase</keyword>
<dbReference type="Pfam" id="PF04140">
    <property type="entry name" value="ICMT"/>
    <property type="match status" value="1"/>
</dbReference>
<dbReference type="GO" id="GO:0005789">
    <property type="term" value="C:endoplasmic reticulum membrane"/>
    <property type="evidence" value="ECO:0007669"/>
    <property type="project" value="UniProtKB-SubCell"/>
</dbReference>
<dbReference type="RefSeq" id="XP_041557341.1">
    <property type="nucleotide sequence ID" value="XM_041704790.1"/>
</dbReference>
<name>A0A7R7XP53_9EURO</name>
<dbReference type="Gene3D" id="1.20.120.1630">
    <property type="match status" value="1"/>
</dbReference>
<evidence type="ECO:0000256" key="2">
    <source>
        <dbReference type="ARBA" id="ARBA00022692"/>
    </source>
</evidence>
<accession>A0A7R7XP53</accession>
<dbReference type="AlphaFoldDB" id="A0A7R7XP53"/>
<organism evidence="6 7">
    <name type="scientific">Aspergillus puulaauensis</name>
    <dbReference type="NCBI Taxonomy" id="1220207"/>
    <lineage>
        <taxon>Eukaryota</taxon>
        <taxon>Fungi</taxon>
        <taxon>Dikarya</taxon>
        <taxon>Ascomycota</taxon>
        <taxon>Pezizomycotina</taxon>
        <taxon>Eurotiomycetes</taxon>
        <taxon>Eurotiomycetidae</taxon>
        <taxon>Eurotiales</taxon>
        <taxon>Aspergillaceae</taxon>
        <taxon>Aspergillus</taxon>
    </lineage>
</organism>
<dbReference type="EC" id="2.1.1.100" evidence="5"/>
<proteinExistence type="inferred from homology"/>
<evidence type="ECO:0000256" key="1">
    <source>
        <dbReference type="ARBA" id="ARBA00004141"/>
    </source>
</evidence>
<dbReference type="GO" id="GO:0032259">
    <property type="term" value="P:methylation"/>
    <property type="evidence" value="ECO:0007669"/>
    <property type="project" value="UniProtKB-KW"/>
</dbReference>